<sequence>MLGTRFRQRWQNWVDYPLRQGAVYAGKYRVERFLGMGSYGQAYRCIDLSSGLPVLMKRGKPSKRGLAREMLKRESDMLQRLDHPQIPKWLDYAAHRKEEVLVMELVEGDNLEHAIMEQGRMFTQQEALYLVRQLLRPIRHMHEAGYVHRDVRIPNVLASGDRIYLIDVGLACRIGEAAAEGEPIGFADSWGAVKHRMRVPEPASDLYGLGHLFLFLMYAGYKPLEGQEERGWEEELALEPAVKAFVQGLLESKWRTAAECEQELDRILA</sequence>
<protein>
    <submittedName>
        <fullName evidence="2">Protein kinase family protein</fullName>
    </submittedName>
</protein>
<dbReference type="CDD" id="cd00180">
    <property type="entry name" value="PKc"/>
    <property type="match status" value="1"/>
</dbReference>
<accession>A0A328U4E9</accession>
<dbReference type="GO" id="GO:0005524">
    <property type="term" value="F:ATP binding"/>
    <property type="evidence" value="ECO:0007669"/>
    <property type="project" value="InterPro"/>
</dbReference>
<dbReference type="InterPro" id="IPR020635">
    <property type="entry name" value="Tyr_kinase_cat_dom"/>
</dbReference>
<comment type="caution">
    <text evidence="2">The sequence shown here is derived from an EMBL/GenBank/DDBJ whole genome shotgun (WGS) entry which is preliminary data.</text>
</comment>
<dbReference type="Gene3D" id="3.30.200.20">
    <property type="entry name" value="Phosphorylase Kinase, domain 1"/>
    <property type="match status" value="1"/>
</dbReference>
<keyword evidence="3" id="KW-1185">Reference proteome</keyword>
<proteinExistence type="predicted"/>
<dbReference type="OrthoDB" id="9788659at2"/>
<dbReference type="SUPFAM" id="SSF56112">
    <property type="entry name" value="Protein kinase-like (PK-like)"/>
    <property type="match status" value="1"/>
</dbReference>
<name>A0A328U4E9_9BACL</name>
<dbReference type="RefSeq" id="WP_112884523.1">
    <property type="nucleotide sequence ID" value="NZ_QLUW01000004.1"/>
</dbReference>
<dbReference type="SMART" id="SM00219">
    <property type="entry name" value="TyrKc"/>
    <property type="match status" value="1"/>
</dbReference>
<dbReference type="InterPro" id="IPR000719">
    <property type="entry name" value="Prot_kinase_dom"/>
</dbReference>
<dbReference type="GO" id="GO:0004713">
    <property type="term" value="F:protein tyrosine kinase activity"/>
    <property type="evidence" value="ECO:0007669"/>
    <property type="project" value="InterPro"/>
</dbReference>
<dbReference type="Proteomes" id="UP000249260">
    <property type="component" value="Unassembled WGS sequence"/>
</dbReference>
<keyword evidence="2" id="KW-0418">Kinase</keyword>
<dbReference type="PANTHER" id="PTHR24347">
    <property type="entry name" value="SERINE/THREONINE-PROTEIN KINASE"/>
    <property type="match status" value="1"/>
</dbReference>
<organism evidence="2 3">
    <name type="scientific">Paenibacillus montanisoli</name>
    <dbReference type="NCBI Taxonomy" id="2081970"/>
    <lineage>
        <taxon>Bacteria</taxon>
        <taxon>Bacillati</taxon>
        <taxon>Bacillota</taxon>
        <taxon>Bacilli</taxon>
        <taxon>Bacillales</taxon>
        <taxon>Paenibacillaceae</taxon>
        <taxon>Paenibacillus</taxon>
    </lineage>
</organism>
<dbReference type="AlphaFoldDB" id="A0A328U4E9"/>
<evidence type="ECO:0000313" key="2">
    <source>
        <dbReference type="EMBL" id="RAP74736.1"/>
    </source>
</evidence>
<dbReference type="PROSITE" id="PS50011">
    <property type="entry name" value="PROTEIN_KINASE_DOM"/>
    <property type="match status" value="1"/>
</dbReference>
<dbReference type="Gene3D" id="1.10.510.10">
    <property type="entry name" value="Transferase(Phosphotransferase) domain 1"/>
    <property type="match status" value="1"/>
</dbReference>
<dbReference type="InterPro" id="IPR011009">
    <property type="entry name" value="Kinase-like_dom_sf"/>
</dbReference>
<gene>
    <name evidence="2" type="ORF">DL346_22110</name>
</gene>
<evidence type="ECO:0000313" key="3">
    <source>
        <dbReference type="Proteomes" id="UP000249260"/>
    </source>
</evidence>
<reference evidence="2 3" key="1">
    <citation type="submission" date="2018-06" db="EMBL/GenBank/DDBJ databases">
        <title>Paenibacillus montanisoli sp. nov., isolated from mountain area soil.</title>
        <authorList>
            <person name="Wu M."/>
        </authorList>
    </citation>
    <scope>NUCLEOTIDE SEQUENCE [LARGE SCALE GENOMIC DNA]</scope>
    <source>
        <strain evidence="2 3">RA17</strain>
    </source>
</reference>
<keyword evidence="2" id="KW-0808">Transferase</keyword>
<evidence type="ECO:0000259" key="1">
    <source>
        <dbReference type="PROSITE" id="PS50011"/>
    </source>
</evidence>
<dbReference type="Pfam" id="PF00069">
    <property type="entry name" value="Pkinase"/>
    <property type="match status" value="1"/>
</dbReference>
<dbReference type="EMBL" id="QLUW01000004">
    <property type="protein sequence ID" value="RAP74736.1"/>
    <property type="molecule type" value="Genomic_DNA"/>
</dbReference>
<feature type="domain" description="Protein kinase" evidence="1">
    <location>
        <begin position="28"/>
        <end position="269"/>
    </location>
</feature>